<evidence type="ECO:0000256" key="4">
    <source>
        <dbReference type="ARBA" id="ARBA00022857"/>
    </source>
</evidence>
<evidence type="ECO:0000313" key="8">
    <source>
        <dbReference type="Proteomes" id="UP000229498"/>
    </source>
</evidence>
<evidence type="ECO:0000256" key="3">
    <source>
        <dbReference type="ARBA" id="ARBA00022643"/>
    </source>
</evidence>
<comment type="caution">
    <text evidence="7">The sequence shown here is derived from an EMBL/GenBank/DDBJ whole genome shotgun (WGS) entry which is preliminary data.</text>
</comment>
<dbReference type="GO" id="GO:0050661">
    <property type="term" value="F:NADP binding"/>
    <property type="evidence" value="ECO:0007669"/>
    <property type="project" value="InterPro"/>
</dbReference>
<keyword evidence="5" id="KW-0560">Oxidoreductase</keyword>
<dbReference type="OrthoDB" id="9804454at2"/>
<evidence type="ECO:0000256" key="2">
    <source>
        <dbReference type="ARBA" id="ARBA00022630"/>
    </source>
</evidence>
<dbReference type="GO" id="GO:0010181">
    <property type="term" value="F:FMN binding"/>
    <property type="evidence" value="ECO:0007669"/>
    <property type="project" value="InterPro"/>
</dbReference>
<comment type="cofactor">
    <cofactor evidence="1">
        <name>FMN</name>
        <dbReference type="ChEBI" id="CHEBI:58210"/>
    </cofactor>
</comment>
<dbReference type="InterPro" id="IPR044152">
    <property type="entry name" value="YqjM-like"/>
</dbReference>
<dbReference type="AlphaFoldDB" id="A0A2M9G6V6"/>
<dbReference type="Pfam" id="PF00724">
    <property type="entry name" value="Oxidored_FMN"/>
    <property type="match status" value="1"/>
</dbReference>
<dbReference type="SUPFAM" id="SSF51395">
    <property type="entry name" value="FMN-linked oxidoreductases"/>
    <property type="match status" value="1"/>
</dbReference>
<evidence type="ECO:0000256" key="1">
    <source>
        <dbReference type="ARBA" id="ARBA00001917"/>
    </source>
</evidence>
<gene>
    <name evidence="7" type="ORF">CVT23_01885</name>
</gene>
<accession>A0A2M9G6V6</accession>
<keyword evidence="3" id="KW-0288">FMN</keyword>
<organism evidence="7 8">
    <name type="scientific">Minwuia thermotolerans</name>
    <dbReference type="NCBI Taxonomy" id="2056226"/>
    <lineage>
        <taxon>Bacteria</taxon>
        <taxon>Pseudomonadati</taxon>
        <taxon>Pseudomonadota</taxon>
        <taxon>Alphaproteobacteria</taxon>
        <taxon>Minwuiales</taxon>
        <taxon>Minwuiaceae</taxon>
        <taxon>Minwuia</taxon>
    </lineage>
</organism>
<keyword evidence="8" id="KW-1185">Reference proteome</keyword>
<dbReference type="PANTHER" id="PTHR43303:SF4">
    <property type="entry name" value="NADPH DEHYDROGENASE C23G7.10C-RELATED"/>
    <property type="match status" value="1"/>
</dbReference>
<evidence type="ECO:0000259" key="6">
    <source>
        <dbReference type="Pfam" id="PF00724"/>
    </source>
</evidence>
<evidence type="ECO:0000313" key="7">
    <source>
        <dbReference type="EMBL" id="PJK31447.1"/>
    </source>
</evidence>
<dbReference type="InterPro" id="IPR001155">
    <property type="entry name" value="OxRdtase_FMN_N"/>
</dbReference>
<name>A0A2M9G6V6_9PROT</name>
<feature type="domain" description="NADH:flavin oxidoreductase/NADH oxidase N-terminal" evidence="6">
    <location>
        <begin position="4"/>
        <end position="340"/>
    </location>
</feature>
<dbReference type="PANTHER" id="PTHR43303">
    <property type="entry name" value="NADPH DEHYDROGENASE C23G7.10C-RELATED"/>
    <property type="match status" value="1"/>
</dbReference>
<dbReference type="EMBL" id="PHIG01000005">
    <property type="protein sequence ID" value="PJK31447.1"/>
    <property type="molecule type" value="Genomic_DNA"/>
</dbReference>
<sequence>MSALFSEFELGGMTFDNRVVVSPMCQYLAEDGSATDWHLMHLGNLAMSGAGLLIVEATHVSREGRITHNCLGLYSDENEAALARAIDFCRRHGTAKLGIQVGHAGRKASTDIPLRGGKPLPSEQGAWQTIAPSALPYAEGWHTPRAFQAEDFARVREEFVQAAIRAARIGFDLFELHGGHGYLLHQFLSPISNRREDAYGGDLAGRMRFPLEVFDAVRSVWPHDRPLGIRLSATDWVEGGWTLGETAELARELKNRGCDFIDVTTSGLDPRQQIPIGPGYQVPFAEQIRREAEIPTMAVGMITEPQQAEAIIAEGRADFVMLARGMMYDPRWAWHAAEELGVEIPYPAQYARALPSKWPQAFAHRRRTAPKAVGDARQL</sequence>
<proteinExistence type="predicted"/>
<evidence type="ECO:0000256" key="5">
    <source>
        <dbReference type="ARBA" id="ARBA00023002"/>
    </source>
</evidence>
<reference evidence="7 8" key="1">
    <citation type="submission" date="2017-11" db="EMBL/GenBank/DDBJ databases">
        <title>Draft genome sequence of Rhizobiales bacterium SY3-13.</title>
        <authorList>
            <person name="Sun C."/>
        </authorList>
    </citation>
    <scope>NUCLEOTIDE SEQUENCE [LARGE SCALE GENOMIC DNA]</scope>
    <source>
        <strain evidence="7 8">SY3-13</strain>
    </source>
</reference>
<dbReference type="InterPro" id="IPR013785">
    <property type="entry name" value="Aldolase_TIM"/>
</dbReference>
<dbReference type="GO" id="GO:0003959">
    <property type="term" value="F:NADPH dehydrogenase activity"/>
    <property type="evidence" value="ECO:0007669"/>
    <property type="project" value="InterPro"/>
</dbReference>
<dbReference type="Gene3D" id="3.20.20.70">
    <property type="entry name" value="Aldolase class I"/>
    <property type="match status" value="1"/>
</dbReference>
<dbReference type="RefSeq" id="WP_109793873.1">
    <property type="nucleotide sequence ID" value="NZ_PHIG01000005.1"/>
</dbReference>
<keyword evidence="2" id="KW-0285">Flavoprotein</keyword>
<dbReference type="Proteomes" id="UP000229498">
    <property type="component" value="Unassembled WGS sequence"/>
</dbReference>
<keyword evidence="4" id="KW-0521">NADP</keyword>
<dbReference type="CDD" id="cd02932">
    <property type="entry name" value="OYE_YqiM_FMN"/>
    <property type="match status" value="1"/>
</dbReference>
<protein>
    <submittedName>
        <fullName evidence="7">Oxidoreductase</fullName>
    </submittedName>
</protein>